<evidence type="ECO:0000313" key="3">
    <source>
        <dbReference type="Proteomes" id="UP000689195"/>
    </source>
</evidence>
<dbReference type="EMBL" id="CAJJDO010000029">
    <property type="protein sequence ID" value="CAD8156960.1"/>
    <property type="molecule type" value="Genomic_DNA"/>
</dbReference>
<reference evidence="2" key="1">
    <citation type="submission" date="2021-01" db="EMBL/GenBank/DDBJ databases">
        <authorList>
            <consortium name="Genoscope - CEA"/>
            <person name="William W."/>
        </authorList>
    </citation>
    <scope>NUCLEOTIDE SEQUENCE</scope>
</reference>
<organism evidence="2 3">
    <name type="scientific">Paramecium pentaurelia</name>
    <dbReference type="NCBI Taxonomy" id="43138"/>
    <lineage>
        <taxon>Eukaryota</taxon>
        <taxon>Sar</taxon>
        <taxon>Alveolata</taxon>
        <taxon>Ciliophora</taxon>
        <taxon>Intramacronucleata</taxon>
        <taxon>Oligohymenophorea</taxon>
        <taxon>Peniculida</taxon>
        <taxon>Parameciidae</taxon>
        <taxon>Paramecium</taxon>
    </lineage>
</organism>
<name>A0A8S1TXM0_9CILI</name>
<evidence type="ECO:0000313" key="2">
    <source>
        <dbReference type="EMBL" id="CAD8156960.1"/>
    </source>
</evidence>
<protein>
    <submittedName>
        <fullName evidence="2">Uncharacterized protein</fullName>
    </submittedName>
</protein>
<dbReference type="AlphaFoldDB" id="A0A8S1TXM0"/>
<accession>A0A8S1TXM0</accession>
<dbReference type="Proteomes" id="UP000689195">
    <property type="component" value="Unassembled WGS sequence"/>
</dbReference>
<comment type="caution">
    <text evidence="2">The sequence shown here is derived from an EMBL/GenBank/DDBJ whole genome shotgun (WGS) entry which is preliminary data.</text>
</comment>
<evidence type="ECO:0000256" key="1">
    <source>
        <dbReference type="SAM" id="Phobius"/>
    </source>
</evidence>
<sequence length="187" mass="21927">MALKNIIDLTDGVILRYICISNDSRIDINIFIGIVCRLTIFTLLIIFKDIKQYSIGELIVWFLVWLVQHIYILCIEKNYIILGESKVLRREIEYKIMDSLQLLIGIIFLSLNLNSYIEILILVLFSINFLLKFYIIIFKIKIKEGYTVNFQKQGGVYQFYIGFLFGAVCITLYYINLEGNIQNIKIL</sequence>
<dbReference type="OrthoDB" id="10404946at2759"/>
<feature type="transmembrane region" description="Helical" evidence="1">
    <location>
        <begin position="157"/>
        <end position="175"/>
    </location>
</feature>
<feature type="transmembrane region" description="Helical" evidence="1">
    <location>
        <begin position="96"/>
        <end position="113"/>
    </location>
</feature>
<feature type="transmembrane region" description="Helical" evidence="1">
    <location>
        <begin position="26"/>
        <end position="47"/>
    </location>
</feature>
<keyword evidence="3" id="KW-1185">Reference proteome</keyword>
<gene>
    <name evidence="2" type="ORF">PPENT_87.1.T0290268</name>
</gene>
<feature type="transmembrane region" description="Helical" evidence="1">
    <location>
        <begin position="53"/>
        <end position="75"/>
    </location>
</feature>
<keyword evidence="1" id="KW-0472">Membrane</keyword>
<keyword evidence="1" id="KW-0812">Transmembrane</keyword>
<proteinExistence type="predicted"/>
<keyword evidence="1" id="KW-1133">Transmembrane helix</keyword>